<dbReference type="Gramene" id="PRQ35624">
    <property type="protein sequence ID" value="PRQ35624"/>
    <property type="gene ID" value="RchiOBHm_Chr5g0082021"/>
</dbReference>
<protein>
    <submittedName>
        <fullName evidence="1">Uncharacterized protein</fullName>
    </submittedName>
</protein>
<accession>A0A2P6QN65</accession>
<name>A0A2P6QN65_ROSCH</name>
<organism evidence="1 2">
    <name type="scientific">Rosa chinensis</name>
    <name type="common">China rose</name>
    <dbReference type="NCBI Taxonomy" id="74649"/>
    <lineage>
        <taxon>Eukaryota</taxon>
        <taxon>Viridiplantae</taxon>
        <taxon>Streptophyta</taxon>
        <taxon>Embryophyta</taxon>
        <taxon>Tracheophyta</taxon>
        <taxon>Spermatophyta</taxon>
        <taxon>Magnoliopsida</taxon>
        <taxon>eudicotyledons</taxon>
        <taxon>Gunneridae</taxon>
        <taxon>Pentapetalae</taxon>
        <taxon>rosids</taxon>
        <taxon>fabids</taxon>
        <taxon>Rosales</taxon>
        <taxon>Rosaceae</taxon>
        <taxon>Rosoideae</taxon>
        <taxon>Rosoideae incertae sedis</taxon>
        <taxon>Rosa</taxon>
    </lineage>
</organism>
<comment type="caution">
    <text evidence="1">The sequence shown here is derived from an EMBL/GenBank/DDBJ whole genome shotgun (WGS) entry which is preliminary data.</text>
</comment>
<sequence>MTLTETEDAVRRRTAINDYLKRLLQHKELQVRVDQICTPNPLLSDYKCSQFVQFARKLARS</sequence>
<keyword evidence="2" id="KW-1185">Reference proteome</keyword>
<evidence type="ECO:0000313" key="2">
    <source>
        <dbReference type="Proteomes" id="UP000238479"/>
    </source>
</evidence>
<reference evidence="1 2" key="1">
    <citation type="journal article" date="2018" name="Nat. Genet.">
        <title>The Rosa genome provides new insights in the design of modern roses.</title>
        <authorList>
            <person name="Bendahmane M."/>
        </authorList>
    </citation>
    <scope>NUCLEOTIDE SEQUENCE [LARGE SCALE GENOMIC DNA]</scope>
    <source>
        <strain evidence="2">cv. Old Blush</strain>
    </source>
</reference>
<dbReference type="EMBL" id="PDCK01000043">
    <property type="protein sequence ID" value="PRQ35624.1"/>
    <property type="molecule type" value="Genomic_DNA"/>
</dbReference>
<dbReference type="AlphaFoldDB" id="A0A2P6QN65"/>
<proteinExistence type="predicted"/>
<evidence type="ECO:0000313" key="1">
    <source>
        <dbReference type="EMBL" id="PRQ35624.1"/>
    </source>
</evidence>
<dbReference type="Proteomes" id="UP000238479">
    <property type="component" value="Chromosome 5"/>
</dbReference>
<gene>
    <name evidence="1" type="ORF">RchiOBHm_Chr5g0082021</name>
</gene>